<dbReference type="HOGENOM" id="CLU_062064_2_1_1"/>
<evidence type="ECO:0000256" key="1">
    <source>
        <dbReference type="SAM" id="MobiDB-lite"/>
    </source>
</evidence>
<organism evidence="2 3">
    <name type="scientific">Pisolithus tinctorius Marx 270</name>
    <dbReference type="NCBI Taxonomy" id="870435"/>
    <lineage>
        <taxon>Eukaryota</taxon>
        <taxon>Fungi</taxon>
        <taxon>Dikarya</taxon>
        <taxon>Basidiomycota</taxon>
        <taxon>Agaricomycotina</taxon>
        <taxon>Agaricomycetes</taxon>
        <taxon>Agaricomycetidae</taxon>
        <taxon>Boletales</taxon>
        <taxon>Sclerodermatineae</taxon>
        <taxon>Pisolithaceae</taxon>
        <taxon>Pisolithus</taxon>
    </lineage>
</organism>
<name>A0A0C3NFA5_PISTI</name>
<protein>
    <submittedName>
        <fullName evidence="2">Uncharacterized protein</fullName>
    </submittedName>
</protein>
<keyword evidence="3" id="KW-1185">Reference proteome</keyword>
<dbReference type="EMBL" id="KN832098">
    <property type="protein sequence ID" value="KIN94435.1"/>
    <property type="molecule type" value="Genomic_DNA"/>
</dbReference>
<evidence type="ECO:0000313" key="2">
    <source>
        <dbReference type="EMBL" id="KIN94435.1"/>
    </source>
</evidence>
<dbReference type="InParanoid" id="A0A0C3NFA5"/>
<dbReference type="Proteomes" id="UP000054217">
    <property type="component" value="Unassembled WGS sequence"/>
</dbReference>
<feature type="compositionally biased region" description="Acidic residues" evidence="1">
    <location>
        <begin position="75"/>
        <end position="94"/>
    </location>
</feature>
<sequence length="114" mass="13166">MERQAKVHETTVLAFERMAEAAEQMVVAAERTTDEWALYCTWVEWVEMRREDAREARMAELEGGGWKRPQSEVEDKNEEVDEGAEGDNKEEEDIGGEKEGREEQEGGREQAMEE</sequence>
<gene>
    <name evidence="2" type="ORF">M404DRAFT_35062</name>
</gene>
<reference evidence="2 3" key="1">
    <citation type="submission" date="2014-04" db="EMBL/GenBank/DDBJ databases">
        <authorList>
            <consortium name="DOE Joint Genome Institute"/>
            <person name="Kuo A."/>
            <person name="Kohler A."/>
            <person name="Costa M.D."/>
            <person name="Nagy L.G."/>
            <person name="Floudas D."/>
            <person name="Copeland A."/>
            <person name="Barry K.W."/>
            <person name="Cichocki N."/>
            <person name="Veneault-Fourrey C."/>
            <person name="LaButti K."/>
            <person name="Lindquist E.A."/>
            <person name="Lipzen A."/>
            <person name="Lundell T."/>
            <person name="Morin E."/>
            <person name="Murat C."/>
            <person name="Sun H."/>
            <person name="Tunlid A."/>
            <person name="Henrissat B."/>
            <person name="Grigoriev I.V."/>
            <person name="Hibbett D.S."/>
            <person name="Martin F."/>
            <person name="Nordberg H.P."/>
            <person name="Cantor M.N."/>
            <person name="Hua S.X."/>
        </authorList>
    </citation>
    <scope>NUCLEOTIDE SEQUENCE [LARGE SCALE GENOMIC DNA]</scope>
    <source>
        <strain evidence="2 3">Marx 270</strain>
    </source>
</reference>
<feature type="region of interest" description="Disordered" evidence="1">
    <location>
        <begin position="59"/>
        <end position="114"/>
    </location>
</feature>
<feature type="compositionally biased region" description="Basic and acidic residues" evidence="1">
    <location>
        <begin position="95"/>
        <end position="114"/>
    </location>
</feature>
<proteinExistence type="predicted"/>
<accession>A0A0C3NFA5</accession>
<reference evidence="3" key="2">
    <citation type="submission" date="2015-01" db="EMBL/GenBank/DDBJ databases">
        <title>Evolutionary Origins and Diversification of the Mycorrhizal Mutualists.</title>
        <authorList>
            <consortium name="DOE Joint Genome Institute"/>
            <consortium name="Mycorrhizal Genomics Consortium"/>
            <person name="Kohler A."/>
            <person name="Kuo A."/>
            <person name="Nagy L.G."/>
            <person name="Floudas D."/>
            <person name="Copeland A."/>
            <person name="Barry K.W."/>
            <person name="Cichocki N."/>
            <person name="Veneault-Fourrey C."/>
            <person name="LaButti K."/>
            <person name="Lindquist E.A."/>
            <person name="Lipzen A."/>
            <person name="Lundell T."/>
            <person name="Morin E."/>
            <person name="Murat C."/>
            <person name="Riley R."/>
            <person name="Ohm R."/>
            <person name="Sun H."/>
            <person name="Tunlid A."/>
            <person name="Henrissat B."/>
            <person name="Grigoriev I.V."/>
            <person name="Hibbett D.S."/>
            <person name="Martin F."/>
        </authorList>
    </citation>
    <scope>NUCLEOTIDE SEQUENCE [LARGE SCALE GENOMIC DNA]</scope>
    <source>
        <strain evidence="3">Marx 270</strain>
    </source>
</reference>
<evidence type="ECO:0000313" key="3">
    <source>
        <dbReference type="Proteomes" id="UP000054217"/>
    </source>
</evidence>
<dbReference type="AlphaFoldDB" id="A0A0C3NFA5"/>